<accession>A0A1M6GDM1</accession>
<keyword evidence="3" id="KW-1185">Reference proteome</keyword>
<dbReference type="GO" id="GO:0140359">
    <property type="term" value="F:ABC-type transporter activity"/>
    <property type="evidence" value="ECO:0007669"/>
    <property type="project" value="InterPro"/>
</dbReference>
<organism evidence="2 3">
    <name type="scientific">Lutispora thermophila DSM 19022</name>
    <dbReference type="NCBI Taxonomy" id="1122184"/>
    <lineage>
        <taxon>Bacteria</taxon>
        <taxon>Bacillati</taxon>
        <taxon>Bacillota</taxon>
        <taxon>Clostridia</taxon>
        <taxon>Lutisporales</taxon>
        <taxon>Lutisporaceae</taxon>
        <taxon>Lutispora</taxon>
    </lineage>
</organism>
<evidence type="ECO:0000313" key="3">
    <source>
        <dbReference type="Proteomes" id="UP000184442"/>
    </source>
</evidence>
<keyword evidence="1" id="KW-1133">Transmembrane helix</keyword>
<sequence length="294" mass="32542">MMRINPVLQKELKIRMRGWRAAGMIGVYLIFMTLTASFALIMSMDDYYRSTIDPEVALGSYIGLAVMQLVLISFISPALTTGAISGEREKQTLDLLLSTPMTPLSVITGKLFASISQVILLIIASLPIFSIVFLFGGISVIELLQLFGFFIIIAITFGSIGIFYSSYFKKTTAANVMAYGTIAFLCFGTIFLTILYLGITRNYGYKGFFPFLYANPIIGFTSILWDQVGGGNVNIFPGLIFGNTAAASHISTWIINLLFNIILSIVLLILSAKKINPLKERHRGRFYLSRKGKK</sequence>
<dbReference type="Pfam" id="PF12679">
    <property type="entry name" value="ABC2_membrane_2"/>
    <property type="match status" value="1"/>
</dbReference>
<keyword evidence="1" id="KW-0812">Transmembrane</keyword>
<keyword evidence="1" id="KW-0472">Membrane</keyword>
<dbReference type="PANTHER" id="PTHR43471">
    <property type="entry name" value="ABC TRANSPORTER PERMEASE"/>
    <property type="match status" value="1"/>
</dbReference>
<reference evidence="2 3" key="1">
    <citation type="submission" date="2016-11" db="EMBL/GenBank/DDBJ databases">
        <authorList>
            <person name="Jaros S."/>
            <person name="Januszkiewicz K."/>
            <person name="Wedrychowicz H."/>
        </authorList>
    </citation>
    <scope>NUCLEOTIDE SEQUENCE [LARGE SCALE GENOMIC DNA]</scope>
    <source>
        <strain evidence="2 3">DSM 19022</strain>
    </source>
</reference>
<dbReference type="RefSeq" id="WP_073026373.1">
    <property type="nucleotide sequence ID" value="NZ_FQZS01000015.1"/>
</dbReference>
<feature type="transmembrane region" description="Helical" evidence="1">
    <location>
        <begin position="92"/>
        <end position="112"/>
    </location>
</feature>
<gene>
    <name evidence="2" type="ORF">SAMN02745176_02328</name>
</gene>
<feature type="transmembrane region" description="Helical" evidence="1">
    <location>
        <begin position="143"/>
        <end position="164"/>
    </location>
</feature>
<dbReference type="EMBL" id="FQZS01000015">
    <property type="protein sequence ID" value="SHJ08034.1"/>
    <property type="molecule type" value="Genomic_DNA"/>
</dbReference>
<feature type="transmembrane region" description="Helical" evidence="1">
    <location>
        <begin position="211"/>
        <end position="230"/>
    </location>
</feature>
<feature type="transmembrane region" description="Helical" evidence="1">
    <location>
        <begin position="21"/>
        <end position="41"/>
    </location>
</feature>
<proteinExistence type="predicted"/>
<name>A0A1M6GDM1_9FIRM</name>
<dbReference type="GO" id="GO:0005886">
    <property type="term" value="C:plasma membrane"/>
    <property type="evidence" value="ECO:0007669"/>
    <property type="project" value="UniProtKB-SubCell"/>
</dbReference>
<feature type="transmembrane region" description="Helical" evidence="1">
    <location>
        <begin position="61"/>
        <end position="80"/>
    </location>
</feature>
<feature type="transmembrane region" description="Helical" evidence="1">
    <location>
        <begin position="118"/>
        <end position="136"/>
    </location>
</feature>
<evidence type="ECO:0000313" key="2">
    <source>
        <dbReference type="EMBL" id="SHJ08034.1"/>
    </source>
</evidence>
<feature type="transmembrane region" description="Helical" evidence="1">
    <location>
        <begin position="176"/>
        <end position="199"/>
    </location>
</feature>
<dbReference type="Proteomes" id="UP000184442">
    <property type="component" value="Unassembled WGS sequence"/>
</dbReference>
<evidence type="ECO:0000256" key="1">
    <source>
        <dbReference type="SAM" id="Phobius"/>
    </source>
</evidence>
<dbReference type="OrthoDB" id="9815855at2"/>
<feature type="transmembrane region" description="Helical" evidence="1">
    <location>
        <begin position="250"/>
        <end position="272"/>
    </location>
</feature>
<protein>
    <submittedName>
        <fullName evidence="2">ABC-2 family transporter protein</fullName>
    </submittedName>
</protein>
<dbReference type="PANTHER" id="PTHR43471:SF12">
    <property type="entry name" value="HYPOTHETICAL MEMBRANE PROTEIN, CONSERVED"/>
    <property type="match status" value="1"/>
</dbReference>
<dbReference type="STRING" id="1122184.SAMN02745176_02328"/>
<dbReference type="AlphaFoldDB" id="A0A1M6GDM1"/>